<dbReference type="Proteomes" id="UP000717835">
    <property type="component" value="Unassembled WGS sequence"/>
</dbReference>
<dbReference type="AlphaFoldDB" id="A0A921HUD1"/>
<sequence>MKKLMFMFSLLLVTLAAQAQFEKGKWFVNPSVTGLNLSYNTGTEKAHFGLEANGGAFLADNVVLLVHLGADWQGGGADDYKVGVGGRYYFDAIGIYLGANVNLNHSVWTGDKVTRVGFGAEAGYAFFLSRTVTIEPAVYWDINKDRSELGLKVGFGFYF</sequence>
<accession>A0A921HUD1</accession>
<dbReference type="RefSeq" id="WP_022021520.1">
    <property type="nucleotide sequence ID" value="NZ_DYVX01000013.1"/>
</dbReference>
<evidence type="ECO:0000313" key="3">
    <source>
        <dbReference type="Proteomes" id="UP000717835"/>
    </source>
</evidence>
<reference evidence="2" key="1">
    <citation type="journal article" date="2021" name="PeerJ">
        <title>Extensive microbial diversity within the chicken gut microbiome revealed by metagenomics and culture.</title>
        <authorList>
            <person name="Gilroy R."/>
            <person name="Ravi A."/>
            <person name="Getino M."/>
            <person name="Pursley I."/>
            <person name="Horton D.L."/>
            <person name="Alikhan N.F."/>
            <person name="Baker D."/>
            <person name="Gharbi K."/>
            <person name="Hall N."/>
            <person name="Watson M."/>
            <person name="Adriaenssens E.M."/>
            <person name="Foster-Nyarko E."/>
            <person name="Jarju S."/>
            <person name="Secka A."/>
            <person name="Antonio M."/>
            <person name="Oren A."/>
            <person name="Chaudhuri R.R."/>
            <person name="La Ragione R."/>
            <person name="Hildebrand F."/>
            <person name="Pallen M.J."/>
        </authorList>
    </citation>
    <scope>NUCLEOTIDE SEQUENCE</scope>
    <source>
        <strain evidence="2">CHK55-1828</strain>
    </source>
</reference>
<name>A0A921HUD1_9BACT</name>
<evidence type="ECO:0000313" key="2">
    <source>
        <dbReference type="EMBL" id="HJF91080.1"/>
    </source>
</evidence>
<gene>
    <name evidence="2" type="ORF">K8W02_01640</name>
</gene>
<evidence type="ECO:0000256" key="1">
    <source>
        <dbReference type="SAM" id="SignalP"/>
    </source>
</evidence>
<reference evidence="2" key="2">
    <citation type="submission" date="2021-09" db="EMBL/GenBank/DDBJ databases">
        <authorList>
            <person name="Gilroy R."/>
        </authorList>
    </citation>
    <scope>NUCLEOTIDE SEQUENCE</scope>
    <source>
        <strain evidence="2">CHK55-1828</strain>
    </source>
</reference>
<proteinExistence type="predicted"/>
<feature type="signal peptide" evidence="1">
    <location>
        <begin position="1"/>
        <end position="19"/>
    </location>
</feature>
<feature type="chain" id="PRO_5037173607" description="Outer membrane protein beta-barrel domain-containing protein" evidence="1">
    <location>
        <begin position="20"/>
        <end position="159"/>
    </location>
</feature>
<comment type="caution">
    <text evidence="2">The sequence shown here is derived from an EMBL/GenBank/DDBJ whole genome shotgun (WGS) entry which is preliminary data.</text>
</comment>
<dbReference type="EMBL" id="DYVX01000013">
    <property type="protein sequence ID" value="HJF91080.1"/>
    <property type="molecule type" value="Genomic_DNA"/>
</dbReference>
<evidence type="ECO:0008006" key="4">
    <source>
        <dbReference type="Google" id="ProtNLM"/>
    </source>
</evidence>
<protein>
    <recommendedName>
        <fullName evidence="4">Outer membrane protein beta-barrel domain-containing protein</fullName>
    </recommendedName>
</protein>
<keyword evidence="1" id="KW-0732">Signal</keyword>
<organism evidence="2 3">
    <name type="scientific">Mediterranea massiliensis</name>
    <dbReference type="NCBI Taxonomy" id="1841865"/>
    <lineage>
        <taxon>Bacteria</taxon>
        <taxon>Pseudomonadati</taxon>
        <taxon>Bacteroidota</taxon>
        <taxon>Bacteroidia</taxon>
        <taxon>Bacteroidales</taxon>
        <taxon>Bacteroidaceae</taxon>
        <taxon>Mediterranea</taxon>
    </lineage>
</organism>